<comment type="caution">
    <text evidence="2">The sequence shown here is derived from an EMBL/GenBank/DDBJ whole genome shotgun (WGS) entry which is preliminary data.</text>
</comment>
<proteinExistence type="predicted"/>
<dbReference type="AlphaFoldDB" id="A0A482VRK3"/>
<evidence type="ECO:0000256" key="1">
    <source>
        <dbReference type="SAM" id="MobiDB-lite"/>
    </source>
</evidence>
<dbReference type="Proteomes" id="UP000292052">
    <property type="component" value="Unassembled WGS sequence"/>
</dbReference>
<dbReference type="GO" id="GO:0007508">
    <property type="term" value="P:larval heart development"/>
    <property type="evidence" value="ECO:0007669"/>
    <property type="project" value="TreeGrafter"/>
</dbReference>
<dbReference type="EMBL" id="QDEB01074992">
    <property type="protein sequence ID" value="RZC34998.1"/>
    <property type="molecule type" value="Genomic_DNA"/>
</dbReference>
<feature type="compositionally biased region" description="Low complexity" evidence="1">
    <location>
        <begin position="20"/>
        <end position="35"/>
    </location>
</feature>
<name>A0A482VRK3_ASBVE</name>
<protein>
    <submittedName>
        <fullName evidence="2">Exo endo phos domain containing protein</fullName>
    </submittedName>
</protein>
<dbReference type="SUPFAM" id="SSF56219">
    <property type="entry name" value="DNase I-like"/>
    <property type="match status" value="1"/>
</dbReference>
<feature type="non-terminal residue" evidence="2">
    <location>
        <position position="495"/>
    </location>
</feature>
<dbReference type="STRING" id="1661398.A0A482VRK3"/>
<dbReference type="PANTHER" id="PTHR33395:SF22">
    <property type="entry name" value="REVERSE TRANSCRIPTASE DOMAIN-CONTAINING PROTEIN"/>
    <property type="match status" value="1"/>
</dbReference>
<dbReference type="GO" id="GO:0031012">
    <property type="term" value="C:extracellular matrix"/>
    <property type="evidence" value="ECO:0007669"/>
    <property type="project" value="TreeGrafter"/>
</dbReference>
<evidence type="ECO:0000313" key="2">
    <source>
        <dbReference type="EMBL" id="RZC34998.1"/>
    </source>
</evidence>
<organism evidence="2 3">
    <name type="scientific">Asbolus verrucosus</name>
    <name type="common">Desert ironclad beetle</name>
    <dbReference type="NCBI Taxonomy" id="1661398"/>
    <lineage>
        <taxon>Eukaryota</taxon>
        <taxon>Metazoa</taxon>
        <taxon>Ecdysozoa</taxon>
        <taxon>Arthropoda</taxon>
        <taxon>Hexapoda</taxon>
        <taxon>Insecta</taxon>
        <taxon>Pterygota</taxon>
        <taxon>Neoptera</taxon>
        <taxon>Endopterygota</taxon>
        <taxon>Coleoptera</taxon>
        <taxon>Polyphaga</taxon>
        <taxon>Cucujiformia</taxon>
        <taxon>Tenebrionidae</taxon>
        <taxon>Pimeliinae</taxon>
        <taxon>Asbolus</taxon>
    </lineage>
</organism>
<dbReference type="OrthoDB" id="6775668at2759"/>
<accession>A0A482VRK3</accession>
<evidence type="ECO:0000313" key="3">
    <source>
        <dbReference type="Proteomes" id="UP000292052"/>
    </source>
</evidence>
<reference evidence="2 3" key="1">
    <citation type="submission" date="2017-03" db="EMBL/GenBank/DDBJ databases">
        <title>Genome of the blue death feigning beetle - Asbolus verrucosus.</title>
        <authorList>
            <person name="Rider S.D."/>
        </authorList>
    </citation>
    <scope>NUCLEOTIDE SEQUENCE [LARGE SCALE GENOMIC DNA]</scope>
    <source>
        <strain evidence="2">Butters</strain>
        <tissue evidence="2">Head and leg muscle</tissue>
    </source>
</reference>
<keyword evidence="3" id="KW-1185">Reference proteome</keyword>
<dbReference type="PANTHER" id="PTHR33395">
    <property type="entry name" value="TRANSCRIPTASE, PUTATIVE-RELATED-RELATED"/>
    <property type="match status" value="1"/>
</dbReference>
<sequence length="495" mass="56804">MYNSAVSETPVKRRTEQEDPTSPSPLDLSSNSLDNVVRPPKKMRASDSSESLTPTVELLQPAKDLISNTDQYPLSFNQTIQLLEAALGEENIIDLIYKFTSDVEGVRTLLYDIYPIVKHKSIKNRCKKYFLNCAYTNIASLLAKFDEFSAFVKKDKPSFILLTETWLTPSIPDTLISLGGYTVFRRDRIGRRGGGACIYILDYVLSKLEVSWIDVDVNSVDSIFLKFSSRSLTFILGCVYRPPSSPLIDDQSFFGRISEMVNEYDKVFLFGDSHKICQAIKYPSFWKRILSTFGRFIVQLGQQPSVLDLIITSDKTSLTNLKFSDPIGYSDHLVLNIDFQICTILKTRIIMSSKMVTDFKAVNNYLSKVDWKIVLSAPSVVENWCTFKDILDNTISRYSFSFVKKRSSTKPWINGRILKLINKKRALWRVFKRTRTDGDFRIHREFSNELSYIIKDARVAYEKRIADQKDPKSFYKYVRSKLSGPVTTPRIKDVD</sequence>
<dbReference type="Gene3D" id="3.60.10.10">
    <property type="entry name" value="Endonuclease/exonuclease/phosphatase"/>
    <property type="match status" value="1"/>
</dbReference>
<feature type="region of interest" description="Disordered" evidence="1">
    <location>
        <begin position="1"/>
        <end position="53"/>
    </location>
</feature>
<gene>
    <name evidence="2" type="ORF">BDFB_013855</name>
</gene>
<dbReference type="InterPro" id="IPR036691">
    <property type="entry name" value="Endo/exonu/phosph_ase_sf"/>
</dbReference>
<dbReference type="GO" id="GO:0061343">
    <property type="term" value="P:cell adhesion involved in heart morphogenesis"/>
    <property type="evidence" value="ECO:0007669"/>
    <property type="project" value="TreeGrafter"/>
</dbReference>